<sequence length="53" mass="5852">MFHCFDLFTSFQIPVARRKLGLSSNVDTSSSSSSGLVGVALNKCRWNIAGCWR</sequence>
<gene>
    <name evidence="1" type="ORF">SCUD_LOCUS6770</name>
</gene>
<organism evidence="1 2">
    <name type="scientific">Schistosoma curassoni</name>
    <dbReference type="NCBI Taxonomy" id="6186"/>
    <lineage>
        <taxon>Eukaryota</taxon>
        <taxon>Metazoa</taxon>
        <taxon>Spiralia</taxon>
        <taxon>Lophotrochozoa</taxon>
        <taxon>Platyhelminthes</taxon>
        <taxon>Trematoda</taxon>
        <taxon>Digenea</taxon>
        <taxon>Strigeidida</taxon>
        <taxon>Schistosomatoidea</taxon>
        <taxon>Schistosomatidae</taxon>
        <taxon>Schistosoma</taxon>
    </lineage>
</organism>
<dbReference type="Proteomes" id="UP000279833">
    <property type="component" value="Unassembled WGS sequence"/>
</dbReference>
<reference evidence="1 2" key="1">
    <citation type="submission" date="2018-11" db="EMBL/GenBank/DDBJ databases">
        <authorList>
            <consortium name="Pathogen Informatics"/>
        </authorList>
    </citation>
    <scope>NUCLEOTIDE SEQUENCE [LARGE SCALE GENOMIC DNA]</scope>
    <source>
        <strain>Dakar</strain>
        <strain evidence="2">Senegal</strain>
    </source>
</reference>
<name>A0A3P8BLL3_9TREM</name>
<dbReference type="EMBL" id="UZAK01016936">
    <property type="protein sequence ID" value="VDP07355.1"/>
    <property type="molecule type" value="Genomic_DNA"/>
</dbReference>
<evidence type="ECO:0000313" key="2">
    <source>
        <dbReference type="Proteomes" id="UP000279833"/>
    </source>
</evidence>
<keyword evidence="2" id="KW-1185">Reference proteome</keyword>
<evidence type="ECO:0000313" key="1">
    <source>
        <dbReference type="EMBL" id="VDP07355.1"/>
    </source>
</evidence>
<accession>A0A3P8BLL3</accession>
<proteinExistence type="predicted"/>
<protein>
    <submittedName>
        <fullName evidence="1">Uncharacterized protein</fullName>
    </submittedName>
</protein>
<dbReference type="AlphaFoldDB" id="A0A3P8BLL3"/>